<dbReference type="STRING" id="1122154.SAMN02746068_00456"/>
<dbReference type="EMBL" id="FPKS01000002">
    <property type="protein sequence ID" value="SFZ71651.1"/>
    <property type="molecule type" value="Genomic_DNA"/>
</dbReference>
<dbReference type="Gene3D" id="3.90.1570.30">
    <property type="match status" value="1"/>
</dbReference>
<dbReference type="InterPro" id="IPR017035">
    <property type="entry name" value="UCP035009_HsdR_All3000-type"/>
</dbReference>
<evidence type="ECO:0000313" key="5">
    <source>
        <dbReference type="Proteomes" id="UP000218979"/>
    </source>
</evidence>
<dbReference type="EMBL" id="JXJT01000002">
    <property type="protein sequence ID" value="PCS04600.1"/>
    <property type="molecule type" value="Genomic_DNA"/>
</dbReference>
<proteinExistence type="predicted"/>
<dbReference type="GO" id="GO:0009307">
    <property type="term" value="P:DNA restriction-modification system"/>
    <property type="evidence" value="ECO:0007669"/>
    <property type="project" value="UniProtKB-KW"/>
</dbReference>
<organism evidence="3 4">
    <name type="scientific">Pseudolactococcus chungangensis CAU 28 = DSM 22330</name>
    <dbReference type="NCBI Taxonomy" id="1122154"/>
    <lineage>
        <taxon>Bacteria</taxon>
        <taxon>Bacillati</taxon>
        <taxon>Bacillota</taxon>
        <taxon>Bacilli</taxon>
        <taxon>Lactobacillales</taxon>
        <taxon>Streptococcaceae</taxon>
        <taxon>Pseudolactococcus</taxon>
    </lineage>
</organism>
<evidence type="ECO:0000313" key="4">
    <source>
        <dbReference type="Proteomes" id="UP000185655"/>
    </source>
</evidence>
<name>A0A1K2H5Y1_9LACT</name>
<dbReference type="Proteomes" id="UP000218979">
    <property type="component" value="Unassembled WGS sequence"/>
</dbReference>
<evidence type="ECO:0000313" key="2">
    <source>
        <dbReference type="EMBL" id="PCS04600.1"/>
    </source>
</evidence>
<dbReference type="GO" id="GO:0009035">
    <property type="term" value="F:type I site-specific deoxyribonuclease activity"/>
    <property type="evidence" value="ECO:0007669"/>
    <property type="project" value="UniProtKB-EC"/>
</dbReference>
<dbReference type="InterPro" id="IPR007409">
    <property type="entry name" value="Restrct_endonuc_type1_HsdR_N"/>
</dbReference>
<keyword evidence="2" id="KW-0255">Endonuclease</keyword>
<sequence>MEIEKIKDDLKTLGKRVSELSGNITNEEQTKNAFIMPFFQALGYDIFNPLEFVPEFTADVGIKKGEKVDYAVVTDGKPQILIECKSVSERLTKHDSQLFRYFGTTNSKFAILTNGKEYRFFTDLDEANKMDSTPFLTVDIENIRDNQFSEIIKFHKNNFDIDKIVSSASELKYLNILKTFLSENLTEPTDSFLSYLVSEIYDGRKTQAILDSFKPIITKGFNQFISEKVNEKLSAALNTNGASSEIESDNELETIEDHSSDIVTTPEELEAYTVVKMLLQDVITPDRIFYRDNRSYFNIIVDNKITKWVLRFIVKPSKTSIEVRDCGTFEIDSPLDISKYTVELHEAVAKFL</sequence>
<dbReference type="GO" id="GO:0005524">
    <property type="term" value="F:ATP binding"/>
    <property type="evidence" value="ECO:0007669"/>
    <property type="project" value="UniProtKB-KW"/>
</dbReference>
<evidence type="ECO:0000259" key="1">
    <source>
        <dbReference type="Pfam" id="PF04313"/>
    </source>
</evidence>
<dbReference type="RefSeq" id="WP_031366570.1">
    <property type="nucleotide sequence ID" value="NZ_FPKS01000002.1"/>
</dbReference>
<gene>
    <name evidence="2" type="ORF">RR45_GL000915</name>
    <name evidence="3" type="ORF">SAMN02746068_00456</name>
</gene>
<accession>A0A1K2H5Y1</accession>
<keyword evidence="2" id="KW-0378">Hydrolase</keyword>
<keyword evidence="5" id="KW-1185">Reference proteome</keyword>
<reference evidence="3 4" key="2">
    <citation type="submission" date="2016-11" db="EMBL/GenBank/DDBJ databases">
        <authorList>
            <person name="Jaros S."/>
            <person name="Januszkiewicz K."/>
            <person name="Wedrychowicz H."/>
        </authorList>
    </citation>
    <scope>NUCLEOTIDE SEQUENCE [LARGE SCALE GENOMIC DNA]</scope>
    <source>
        <strain evidence="3 4">DSM 22330</strain>
    </source>
</reference>
<reference evidence="2 5" key="1">
    <citation type="submission" date="2014-12" db="EMBL/GenBank/DDBJ databases">
        <title>Draft genome sequences of 10 type strains of Lactococcus.</title>
        <authorList>
            <person name="Sun Z."/>
            <person name="Zhong Z."/>
            <person name="Liu W."/>
            <person name="Zhang W."/>
            <person name="Zhang H."/>
        </authorList>
    </citation>
    <scope>NUCLEOTIDE SEQUENCE [LARGE SCALE GENOMIC DNA]</scope>
    <source>
        <strain evidence="2 5">DSM 22330</strain>
    </source>
</reference>
<dbReference type="OrthoDB" id="9148007at2"/>
<keyword evidence="2" id="KW-0540">Nuclease</keyword>
<dbReference type="GO" id="GO:0003677">
    <property type="term" value="F:DNA binding"/>
    <property type="evidence" value="ECO:0007669"/>
    <property type="project" value="UniProtKB-KW"/>
</dbReference>
<protein>
    <submittedName>
        <fullName evidence="2">Endonuclease</fullName>
    </submittedName>
</protein>
<feature type="domain" description="Restriction endonuclease type I HsdR N-terminal" evidence="1">
    <location>
        <begin position="49"/>
        <end position="128"/>
    </location>
</feature>
<evidence type="ECO:0000313" key="3">
    <source>
        <dbReference type="EMBL" id="SFZ71651.1"/>
    </source>
</evidence>
<dbReference type="Pfam" id="PF04313">
    <property type="entry name" value="HSDR_N"/>
    <property type="match status" value="1"/>
</dbReference>
<dbReference type="AlphaFoldDB" id="A0A1K2H5Y1"/>
<dbReference type="Proteomes" id="UP000185655">
    <property type="component" value="Unassembled WGS sequence"/>
</dbReference>
<dbReference type="PIRSF" id="PIRSF035009">
    <property type="entry name" value="UCP035009_HSDR_N"/>
    <property type="match status" value="1"/>
</dbReference>